<accession>A0AAD7UBB9</accession>
<dbReference type="InterPro" id="IPR019634">
    <property type="entry name" value="Uncharacterised_Ycf49"/>
</dbReference>
<sequence length="394" mass="41359">MAPHLVALFGCVGAAVAFQLPAPSVRPVRTVRRVAEVHEAATGLLAADTSSLLVSFGDQGSNLAGQLFQFSLLPYVIFLYFLNYPKTGAPPLVRFGFGYLLLFVLATIPTGVVAKSTWGVSLADCDWMHGGAESLLTVTNVLIVLGFRAGLRGDLEDDDKTIPKAVSAAYAVAVVAFIAAGIGMFEAHTPFLNGLGDIPVASEPINALSIPTWAVHWSSVAEFVIALQLAVDYARATANEKWKGLAVGMLPAHASGICACTYHLFYNQPDMAWLVAAQAGLTFAGNCALMVAAFRLARAGGWSPQTALEFRADPSPVVATPLPSKESDALFFAEVAAFALIAAYATKYGSLLAPDFLQTPHAIVAAALVIGSPLAVVATTLRERDDDDASLPAP</sequence>
<keyword evidence="1" id="KW-1133">Transmembrane helix</keyword>
<feature type="transmembrane region" description="Helical" evidence="1">
    <location>
        <begin position="95"/>
        <end position="114"/>
    </location>
</feature>
<keyword evidence="1" id="KW-0812">Transmembrane</keyword>
<feature type="transmembrane region" description="Helical" evidence="1">
    <location>
        <begin position="214"/>
        <end position="233"/>
    </location>
</feature>
<dbReference type="AlphaFoldDB" id="A0AAD7UBB9"/>
<reference evidence="3" key="1">
    <citation type="submission" date="2023-01" db="EMBL/GenBank/DDBJ databases">
        <title>Metagenome sequencing of chrysophaentin producing Chrysophaeum taylorii.</title>
        <authorList>
            <person name="Davison J."/>
            <person name="Bewley C."/>
        </authorList>
    </citation>
    <scope>NUCLEOTIDE SEQUENCE</scope>
    <source>
        <strain evidence="3">NIES-1699</strain>
    </source>
</reference>
<feature type="transmembrane region" description="Helical" evidence="1">
    <location>
        <begin position="165"/>
        <end position="185"/>
    </location>
</feature>
<feature type="chain" id="PRO_5041959522" evidence="2">
    <location>
        <begin position="18"/>
        <end position="394"/>
    </location>
</feature>
<dbReference type="PANTHER" id="PTHR33833:SF3">
    <property type="entry name" value="YCF49-LIKE PROTEIN"/>
    <property type="match status" value="1"/>
</dbReference>
<feature type="transmembrane region" description="Helical" evidence="1">
    <location>
        <begin position="134"/>
        <end position="153"/>
    </location>
</feature>
<protein>
    <submittedName>
        <fullName evidence="3">Uncharacterized protein</fullName>
    </submittedName>
</protein>
<keyword evidence="4" id="KW-1185">Reference proteome</keyword>
<keyword evidence="2" id="KW-0732">Signal</keyword>
<feature type="signal peptide" evidence="2">
    <location>
        <begin position="1"/>
        <end position="17"/>
    </location>
</feature>
<comment type="caution">
    <text evidence="3">The sequence shown here is derived from an EMBL/GenBank/DDBJ whole genome shotgun (WGS) entry which is preliminary data.</text>
</comment>
<evidence type="ECO:0000256" key="1">
    <source>
        <dbReference type="SAM" id="Phobius"/>
    </source>
</evidence>
<feature type="transmembrane region" description="Helical" evidence="1">
    <location>
        <begin position="361"/>
        <end position="381"/>
    </location>
</feature>
<keyword evidence="1" id="KW-0472">Membrane</keyword>
<dbReference type="Pfam" id="PF10693">
    <property type="entry name" value="DUF2499"/>
    <property type="match status" value="1"/>
</dbReference>
<evidence type="ECO:0000313" key="4">
    <source>
        <dbReference type="Proteomes" id="UP001230188"/>
    </source>
</evidence>
<dbReference type="InterPro" id="IPR021995">
    <property type="entry name" value="DUF3593"/>
</dbReference>
<feature type="transmembrane region" description="Helical" evidence="1">
    <location>
        <begin position="329"/>
        <end position="349"/>
    </location>
</feature>
<dbReference type="Proteomes" id="UP001230188">
    <property type="component" value="Unassembled WGS sequence"/>
</dbReference>
<feature type="transmembrane region" description="Helical" evidence="1">
    <location>
        <begin position="271"/>
        <end position="294"/>
    </location>
</feature>
<feature type="transmembrane region" description="Helical" evidence="1">
    <location>
        <begin position="63"/>
        <end position="83"/>
    </location>
</feature>
<evidence type="ECO:0000256" key="2">
    <source>
        <dbReference type="SAM" id="SignalP"/>
    </source>
</evidence>
<dbReference type="EMBL" id="JAQMWT010000504">
    <property type="protein sequence ID" value="KAJ8600518.1"/>
    <property type="molecule type" value="Genomic_DNA"/>
</dbReference>
<organism evidence="3 4">
    <name type="scientific">Chrysophaeum taylorii</name>
    <dbReference type="NCBI Taxonomy" id="2483200"/>
    <lineage>
        <taxon>Eukaryota</taxon>
        <taxon>Sar</taxon>
        <taxon>Stramenopiles</taxon>
        <taxon>Ochrophyta</taxon>
        <taxon>Pelagophyceae</taxon>
        <taxon>Pelagomonadales</taxon>
        <taxon>Pelagomonadaceae</taxon>
        <taxon>Chrysophaeum</taxon>
    </lineage>
</organism>
<gene>
    <name evidence="3" type="ORF">CTAYLR_009220</name>
</gene>
<dbReference type="PANTHER" id="PTHR33833">
    <property type="entry name" value="NUCLEOLAR-LIKE PROTEIN-RELATED"/>
    <property type="match status" value="1"/>
</dbReference>
<dbReference type="Pfam" id="PF12159">
    <property type="entry name" value="DUF3593"/>
    <property type="match status" value="1"/>
</dbReference>
<name>A0AAD7UBB9_9STRA</name>
<proteinExistence type="predicted"/>
<feature type="transmembrane region" description="Helical" evidence="1">
    <location>
        <begin position="245"/>
        <end position="265"/>
    </location>
</feature>
<evidence type="ECO:0000313" key="3">
    <source>
        <dbReference type="EMBL" id="KAJ8600518.1"/>
    </source>
</evidence>